<dbReference type="GO" id="GO:0031625">
    <property type="term" value="F:ubiquitin protein ligase binding"/>
    <property type="evidence" value="ECO:0007669"/>
    <property type="project" value="TreeGrafter"/>
</dbReference>
<dbReference type="SMART" id="SM00061">
    <property type="entry name" value="MATH"/>
    <property type="match status" value="1"/>
</dbReference>
<dbReference type="PANTHER" id="PTHR36754:SF2">
    <property type="entry name" value="E3 UBIQUITIN-PROTEIN LIGASE TRIM37"/>
    <property type="match status" value="1"/>
</dbReference>
<keyword evidence="3" id="KW-0863">Zinc-finger</keyword>
<sequence length="518" mass="60825">MQSNKGHKLDELLTCFICLSNLTNPHICPCCSKLCCYSCITKWLTENRQCPHCRSSLRIQQLVNCRFLEDIVAQNDPCPLHNAQLQYYCVTCAHPICSECAMFSAHKMHEFEHIQKVFDSKIKDVKTKIENVQEQLKTLKHSAIIIDELMDELNRSKDERVQEIQAYTEQLLQKLEQTHTARMGNLQMQRQRLNDKILIASAELDNIQQQIKGYQKSKTIMTAQELLQKIEQVNVEPEQIGGIPMNFQSEIIPQYVCDTFELNTFNQSDEIVYSDHLITNGIKWRLKIYPHGNGNAKNIYISIFLEMDSKYSEIRRYEYKIEMINQKNGQSVIREFASDFEGGECWGYNRFFRIDLLQKDGYLVNDKLLFKYYVRAPNYYTQCLDMQRYIKQLESQVSIQQTTRKIEQQSSIQKLKEEIEQYAEKIEQLEQSQPSNNSEIQESEDDHLQLQQQLDEASSLSSNHSDYYFDGQYQEIPIQQESLPIRRNLIQKFNQSSFVNTSQNLRSPLSEFSENLYS</sequence>
<dbReference type="GO" id="GO:0006513">
    <property type="term" value="P:protein monoubiquitination"/>
    <property type="evidence" value="ECO:0007669"/>
    <property type="project" value="TreeGrafter"/>
</dbReference>
<dbReference type="GO" id="GO:0061630">
    <property type="term" value="F:ubiquitin protein ligase activity"/>
    <property type="evidence" value="ECO:0007669"/>
    <property type="project" value="TreeGrafter"/>
</dbReference>
<keyword evidence="3" id="KW-0862">Zinc</keyword>
<feature type="domain" description="MATH" evidence="8">
    <location>
        <begin position="255"/>
        <end position="374"/>
    </location>
</feature>
<dbReference type="GO" id="GO:0008270">
    <property type="term" value="F:zinc ion binding"/>
    <property type="evidence" value="ECO:0007669"/>
    <property type="project" value="UniProtKB-KW"/>
</dbReference>
<dbReference type="PANTHER" id="PTHR36754">
    <property type="entry name" value="E3 UBIQUITIN-PROTEIN LIGASE TRIM37"/>
    <property type="match status" value="1"/>
</dbReference>
<dbReference type="CDD" id="cd16619">
    <property type="entry name" value="mRING-HC-C4C4_TRIM37_C-VIII"/>
    <property type="match status" value="1"/>
</dbReference>
<dbReference type="PROSITE" id="PS50144">
    <property type="entry name" value="MATH"/>
    <property type="match status" value="1"/>
</dbReference>
<evidence type="ECO:0000256" key="3">
    <source>
        <dbReference type="PROSITE-ProRule" id="PRU00024"/>
    </source>
</evidence>
<keyword evidence="4" id="KW-0175">Coiled coil</keyword>
<evidence type="ECO:0000256" key="5">
    <source>
        <dbReference type="SAM" id="MobiDB-lite"/>
    </source>
</evidence>
<dbReference type="AlphaFoldDB" id="A0A8S1PES4"/>
<dbReference type="SMART" id="SM00336">
    <property type="entry name" value="BBOX"/>
    <property type="match status" value="1"/>
</dbReference>
<dbReference type="GO" id="GO:0070842">
    <property type="term" value="P:aggresome assembly"/>
    <property type="evidence" value="ECO:0007669"/>
    <property type="project" value="TreeGrafter"/>
</dbReference>
<evidence type="ECO:0000256" key="1">
    <source>
        <dbReference type="ARBA" id="ARBA00004496"/>
    </source>
</evidence>
<dbReference type="InterPro" id="IPR000315">
    <property type="entry name" value="Znf_B-box"/>
</dbReference>
<feature type="region of interest" description="Disordered" evidence="5">
    <location>
        <begin position="428"/>
        <end position="456"/>
    </location>
</feature>
<keyword evidence="10" id="KW-1185">Reference proteome</keyword>
<dbReference type="PROSITE" id="PS50119">
    <property type="entry name" value="ZF_BBOX"/>
    <property type="match status" value="1"/>
</dbReference>
<protein>
    <submittedName>
        <fullName evidence="9">Uncharacterized protein</fullName>
    </submittedName>
</protein>
<feature type="compositionally biased region" description="Polar residues" evidence="5">
    <location>
        <begin position="429"/>
        <end position="440"/>
    </location>
</feature>
<evidence type="ECO:0000259" key="8">
    <source>
        <dbReference type="PROSITE" id="PS50144"/>
    </source>
</evidence>
<reference evidence="9" key="1">
    <citation type="submission" date="2021-01" db="EMBL/GenBank/DDBJ databases">
        <authorList>
            <consortium name="Genoscope - CEA"/>
            <person name="William W."/>
        </authorList>
    </citation>
    <scope>NUCLEOTIDE SEQUENCE</scope>
</reference>
<evidence type="ECO:0000259" key="6">
    <source>
        <dbReference type="PROSITE" id="PS50089"/>
    </source>
</evidence>
<keyword evidence="3" id="KW-0479">Metal-binding</keyword>
<evidence type="ECO:0000313" key="9">
    <source>
        <dbReference type="EMBL" id="CAD8101203.1"/>
    </source>
</evidence>
<dbReference type="OrthoDB" id="293662at2759"/>
<dbReference type="Pfam" id="PF22486">
    <property type="entry name" value="MATH_2"/>
    <property type="match status" value="1"/>
</dbReference>
<dbReference type="PROSITE" id="PS50089">
    <property type="entry name" value="ZF_RING_2"/>
    <property type="match status" value="1"/>
</dbReference>
<evidence type="ECO:0000313" key="10">
    <source>
        <dbReference type="Proteomes" id="UP000692954"/>
    </source>
</evidence>
<keyword evidence="2" id="KW-0963">Cytoplasm</keyword>
<proteinExistence type="predicted"/>
<comment type="subcellular location">
    <subcellularLocation>
        <location evidence="1">Cytoplasm</location>
    </subcellularLocation>
</comment>
<dbReference type="GO" id="GO:0005164">
    <property type="term" value="F:tumor necrosis factor receptor binding"/>
    <property type="evidence" value="ECO:0007669"/>
    <property type="project" value="TreeGrafter"/>
</dbReference>
<dbReference type="GO" id="GO:0051865">
    <property type="term" value="P:protein autoubiquitination"/>
    <property type="evidence" value="ECO:0007669"/>
    <property type="project" value="TreeGrafter"/>
</dbReference>
<evidence type="ECO:0000256" key="2">
    <source>
        <dbReference type="ARBA" id="ARBA00022490"/>
    </source>
</evidence>
<dbReference type="GO" id="GO:0016235">
    <property type="term" value="C:aggresome"/>
    <property type="evidence" value="ECO:0007669"/>
    <property type="project" value="TreeGrafter"/>
</dbReference>
<organism evidence="9 10">
    <name type="scientific">Paramecium sonneborni</name>
    <dbReference type="NCBI Taxonomy" id="65129"/>
    <lineage>
        <taxon>Eukaryota</taxon>
        <taxon>Sar</taxon>
        <taxon>Alveolata</taxon>
        <taxon>Ciliophora</taxon>
        <taxon>Intramacronucleata</taxon>
        <taxon>Oligohymenophorea</taxon>
        <taxon>Peniculida</taxon>
        <taxon>Parameciidae</taxon>
        <taxon>Paramecium</taxon>
    </lineage>
</organism>
<dbReference type="Proteomes" id="UP000692954">
    <property type="component" value="Unassembled WGS sequence"/>
</dbReference>
<accession>A0A8S1PES4</accession>
<comment type="caution">
    <text evidence="9">The sequence shown here is derived from an EMBL/GenBank/DDBJ whole genome shotgun (WGS) entry which is preliminary data.</text>
</comment>
<dbReference type="InterPro" id="IPR001841">
    <property type="entry name" value="Znf_RING"/>
</dbReference>
<evidence type="ECO:0000256" key="4">
    <source>
        <dbReference type="SAM" id="Coils"/>
    </source>
</evidence>
<dbReference type="EMBL" id="CAJJDN010000075">
    <property type="protein sequence ID" value="CAD8101203.1"/>
    <property type="molecule type" value="Genomic_DNA"/>
</dbReference>
<evidence type="ECO:0000259" key="7">
    <source>
        <dbReference type="PROSITE" id="PS50119"/>
    </source>
</evidence>
<name>A0A8S1PES4_9CILI</name>
<feature type="domain" description="B box-type" evidence="7">
    <location>
        <begin position="73"/>
        <end position="114"/>
    </location>
</feature>
<dbReference type="GO" id="GO:0005778">
    <property type="term" value="C:peroxisomal membrane"/>
    <property type="evidence" value="ECO:0007669"/>
    <property type="project" value="TreeGrafter"/>
</dbReference>
<dbReference type="InterPro" id="IPR002083">
    <property type="entry name" value="MATH/TRAF_dom"/>
</dbReference>
<gene>
    <name evidence="9" type="ORF">PSON_ATCC_30995.1.T0750147</name>
</gene>
<dbReference type="InterPro" id="IPR053003">
    <property type="entry name" value="TRIM_RBCC_E3_ubiq-ligases"/>
</dbReference>
<feature type="domain" description="RING-type" evidence="6">
    <location>
        <begin position="15"/>
        <end position="54"/>
    </location>
</feature>
<feature type="coiled-coil region" evidence="4">
    <location>
        <begin position="122"/>
        <end position="210"/>
    </location>
</feature>
<dbReference type="Pfam" id="PF00643">
    <property type="entry name" value="zf-B_box"/>
    <property type="match status" value="1"/>
</dbReference>